<evidence type="ECO:0000256" key="4">
    <source>
        <dbReference type="SAM" id="MobiDB-lite"/>
    </source>
</evidence>
<evidence type="ECO:0000256" key="2">
    <source>
        <dbReference type="ARBA" id="ARBA00022448"/>
    </source>
</evidence>
<evidence type="ECO:0000256" key="3">
    <source>
        <dbReference type="ARBA" id="ARBA00022729"/>
    </source>
</evidence>
<dbReference type="Gene3D" id="3.40.50.1980">
    <property type="entry name" value="Nitrogenase molybdenum iron protein domain"/>
    <property type="match status" value="2"/>
</dbReference>
<keyword evidence="2" id="KW-0813">Transport</keyword>
<dbReference type="InterPro" id="IPR050492">
    <property type="entry name" value="Bact_metal-bind_prot9"/>
</dbReference>
<evidence type="ECO:0000313" key="7">
    <source>
        <dbReference type="Proteomes" id="UP001183226"/>
    </source>
</evidence>
<organism evidence="6 7">
    <name type="scientific">Streptomonospora wellingtoniae</name>
    <dbReference type="NCBI Taxonomy" id="3075544"/>
    <lineage>
        <taxon>Bacteria</taxon>
        <taxon>Bacillati</taxon>
        <taxon>Actinomycetota</taxon>
        <taxon>Actinomycetes</taxon>
        <taxon>Streptosporangiales</taxon>
        <taxon>Nocardiopsidaceae</taxon>
        <taxon>Streptomonospora</taxon>
    </lineage>
</organism>
<evidence type="ECO:0000313" key="6">
    <source>
        <dbReference type="EMBL" id="MDT0304092.1"/>
    </source>
</evidence>
<proteinExistence type="inferred from homology"/>
<evidence type="ECO:0000256" key="5">
    <source>
        <dbReference type="SAM" id="SignalP"/>
    </source>
</evidence>
<gene>
    <name evidence="6" type="ORF">RM446_18400</name>
</gene>
<name>A0ABU2KXX4_9ACTN</name>
<dbReference type="RefSeq" id="WP_311546584.1">
    <property type="nucleotide sequence ID" value="NZ_JAVREK010000021.1"/>
</dbReference>
<dbReference type="PANTHER" id="PTHR42953">
    <property type="entry name" value="HIGH-AFFINITY ZINC UPTAKE SYSTEM PROTEIN ZNUA-RELATED"/>
    <property type="match status" value="1"/>
</dbReference>
<dbReference type="Proteomes" id="UP001183226">
    <property type="component" value="Unassembled WGS sequence"/>
</dbReference>
<protein>
    <submittedName>
        <fullName evidence="6">Metal ABC transporter substrate-binding protein</fullName>
    </submittedName>
</protein>
<dbReference type="SUPFAM" id="SSF53807">
    <property type="entry name" value="Helical backbone' metal receptor"/>
    <property type="match status" value="1"/>
</dbReference>
<feature type="compositionally biased region" description="Basic and acidic residues" evidence="4">
    <location>
        <begin position="133"/>
        <end position="159"/>
    </location>
</feature>
<dbReference type="Pfam" id="PF01297">
    <property type="entry name" value="ZnuA"/>
    <property type="match status" value="1"/>
</dbReference>
<evidence type="ECO:0000256" key="1">
    <source>
        <dbReference type="ARBA" id="ARBA00011028"/>
    </source>
</evidence>
<reference evidence="7" key="1">
    <citation type="submission" date="2023-07" db="EMBL/GenBank/DDBJ databases">
        <title>30 novel species of actinomycetes from the DSMZ collection.</title>
        <authorList>
            <person name="Nouioui I."/>
        </authorList>
    </citation>
    <scope>NUCLEOTIDE SEQUENCE [LARGE SCALE GENOMIC DNA]</scope>
    <source>
        <strain evidence="7">DSM 45055</strain>
    </source>
</reference>
<feature type="signal peptide" evidence="5">
    <location>
        <begin position="1"/>
        <end position="19"/>
    </location>
</feature>
<comment type="caution">
    <text evidence="6">The sequence shown here is derived from an EMBL/GenBank/DDBJ whole genome shotgun (WGS) entry which is preliminary data.</text>
</comment>
<dbReference type="EMBL" id="JAVREK010000021">
    <property type="protein sequence ID" value="MDT0304092.1"/>
    <property type="molecule type" value="Genomic_DNA"/>
</dbReference>
<accession>A0ABU2KXX4</accession>
<dbReference type="PANTHER" id="PTHR42953:SF3">
    <property type="entry name" value="HIGH-AFFINITY ZINC UPTAKE SYSTEM PROTEIN ZNUA"/>
    <property type="match status" value="1"/>
</dbReference>
<keyword evidence="7" id="KW-1185">Reference proteome</keyword>
<feature type="region of interest" description="Disordered" evidence="4">
    <location>
        <begin position="114"/>
        <end position="159"/>
    </location>
</feature>
<comment type="similarity">
    <text evidence="1">Belongs to the bacterial solute-binding protein 9 family.</text>
</comment>
<dbReference type="InterPro" id="IPR006127">
    <property type="entry name" value="ZnuA-like"/>
</dbReference>
<keyword evidence="3 5" id="KW-0732">Signal</keyword>
<sequence length="327" mass="33565">MGRRSYVKAAAACAVGVLAASGCGGGGQEADSGDRLSVVTGVYPLQWLASQVGGDHVGVENLAGAGTDPHELELAPRQIGGLQPAVDDAVSSQGGDNALDVADLVELRTLEQNAGSSGHDHGEGGHGEPGGESGHDHEESGHEEPGGEDGHDHGASDPHMWLDTERLTAAAEGLADRLSEIDPDHASDYAANAEAVTGTLGSIDTEYSEGLAECASRDIVVSHSAFGYLAHRYDLHQISPTGTDPHSEPTPARLAEVAETVREHDIGTVFTEPLGDADAAETIASETGAKTAVLDPVEGVAETSPGDDYPSIMRANLQTLTEALDCS</sequence>
<feature type="chain" id="PRO_5045253033" evidence="5">
    <location>
        <begin position="20"/>
        <end position="327"/>
    </location>
</feature>
<dbReference type="PROSITE" id="PS51257">
    <property type="entry name" value="PROKAR_LIPOPROTEIN"/>
    <property type="match status" value="1"/>
</dbReference>